<evidence type="ECO:0000259" key="4">
    <source>
        <dbReference type="Pfam" id="PF00689"/>
    </source>
</evidence>
<dbReference type="GO" id="GO:0046872">
    <property type="term" value="F:metal ion binding"/>
    <property type="evidence" value="ECO:0007669"/>
    <property type="project" value="UniProtKB-KW"/>
</dbReference>
<evidence type="ECO:0000313" key="5">
    <source>
        <dbReference type="EMBL" id="KAK3190153.1"/>
    </source>
</evidence>
<dbReference type="AlphaFoldDB" id="A0AAD9ZSU4"/>
<dbReference type="EMBL" id="JANJYJ010000009">
    <property type="protein sequence ID" value="KAK3190153.1"/>
    <property type="molecule type" value="Genomic_DNA"/>
</dbReference>
<keyword evidence="3" id="KW-0812">Transmembrane</keyword>
<name>A0AAD9ZSU4_9ROSI</name>
<dbReference type="PANTHER" id="PTHR24093">
    <property type="entry name" value="CATION TRANSPORTING ATPASE"/>
    <property type="match status" value="1"/>
</dbReference>
<comment type="caution">
    <text evidence="5">The sequence shown here is derived from an EMBL/GenBank/DDBJ whole genome shotgun (WGS) entry which is preliminary data.</text>
</comment>
<dbReference type="GO" id="GO:0005886">
    <property type="term" value="C:plasma membrane"/>
    <property type="evidence" value="ECO:0007669"/>
    <property type="project" value="TreeGrafter"/>
</dbReference>
<gene>
    <name evidence="5" type="ORF">Dsin_029714</name>
</gene>
<protein>
    <recommendedName>
        <fullName evidence="4">Cation-transporting P-type ATPase C-terminal domain-containing protein</fullName>
    </recommendedName>
</protein>
<sequence length="159" mass="18113">MYTLGALSIATKQPSRELMNKPPVGRTVPLITNNMLRNILAQSMYQIVVLLTFQFRGESIFGLNEKVKDTMVFNIFVLCQVFNEINKRKFEGENVYEWICKNKLFLGIIGITIVVQVVIVEFLNKFANTERLNWGQWSSCIGIAAVSWPIGSQVVMCML</sequence>
<dbReference type="PANTHER" id="PTHR24093:SF434">
    <property type="entry name" value="CALCIUM-TRANSPORTING ATPASE 13, PLASMA MEMBRANE-TYPE-RELATED"/>
    <property type="match status" value="1"/>
</dbReference>
<dbReference type="GO" id="GO:0005388">
    <property type="term" value="F:P-type calcium transporter activity"/>
    <property type="evidence" value="ECO:0007669"/>
    <property type="project" value="TreeGrafter"/>
</dbReference>
<keyword evidence="3" id="KW-1133">Transmembrane helix</keyword>
<keyword evidence="6" id="KW-1185">Reference proteome</keyword>
<keyword evidence="2" id="KW-0460">Magnesium</keyword>
<keyword evidence="3" id="KW-0472">Membrane</keyword>
<evidence type="ECO:0000256" key="2">
    <source>
        <dbReference type="ARBA" id="ARBA00022842"/>
    </source>
</evidence>
<evidence type="ECO:0000313" key="6">
    <source>
        <dbReference type="Proteomes" id="UP001281410"/>
    </source>
</evidence>
<dbReference type="Pfam" id="PF00689">
    <property type="entry name" value="Cation_ATPase_C"/>
    <property type="match status" value="1"/>
</dbReference>
<dbReference type="InterPro" id="IPR023298">
    <property type="entry name" value="ATPase_P-typ_TM_dom_sf"/>
</dbReference>
<organism evidence="5 6">
    <name type="scientific">Dipteronia sinensis</name>
    <dbReference type="NCBI Taxonomy" id="43782"/>
    <lineage>
        <taxon>Eukaryota</taxon>
        <taxon>Viridiplantae</taxon>
        <taxon>Streptophyta</taxon>
        <taxon>Embryophyta</taxon>
        <taxon>Tracheophyta</taxon>
        <taxon>Spermatophyta</taxon>
        <taxon>Magnoliopsida</taxon>
        <taxon>eudicotyledons</taxon>
        <taxon>Gunneridae</taxon>
        <taxon>Pentapetalae</taxon>
        <taxon>rosids</taxon>
        <taxon>malvids</taxon>
        <taxon>Sapindales</taxon>
        <taxon>Sapindaceae</taxon>
        <taxon>Hippocastanoideae</taxon>
        <taxon>Acereae</taxon>
        <taxon>Dipteronia</taxon>
    </lineage>
</organism>
<dbReference type="InterPro" id="IPR006068">
    <property type="entry name" value="ATPase_P-typ_cation-transptr_C"/>
</dbReference>
<dbReference type="Proteomes" id="UP001281410">
    <property type="component" value="Unassembled WGS sequence"/>
</dbReference>
<keyword evidence="1" id="KW-0479">Metal-binding</keyword>
<dbReference type="SUPFAM" id="SSF81665">
    <property type="entry name" value="Calcium ATPase, transmembrane domain M"/>
    <property type="match status" value="1"/>
</dbReference>
<accession>A0AAD9ZSU4</accession>
<evidence type="ECO:0000256" key="3">
    <source>
        <dbReference type="SAM" id="Phobius"/>
    </source>
</evidence>
<evidence type="ECO:0000256" key="1">
    <source>
        <dbReference type="ARBA" id="ARBA00022723"/>
    </source>
</evidence>
<feature type="domain" description="Cation-transporting P-type ATPase C-terminal" evidence="4">
    <location>
        <begin position="3"/>
        <end position="151"/>
    </location>
</feature>
<reference evidence="5" key="1">
    <citation type="journal article" date="2023" name="Plant J.">
        <title>Genome sequences and population genomics provide insights into the demographic history, inbreeding, and mutation load of two 'living fossil' tree species of Dipteronia.</title>
        <authorList>
            <person name="Feng Y."/>
            <person name="Comes H.P."/>
            <person name="Chen J."/>
            <person name="Zhu S."/>
            <person name="Lu R."/>
            <person name="Zhang X."/>
            <person name="Li P."/>
            <person name="Qiu J."/>
            <person name="Olsen K.M."/>
            <person name="Qiu Y."/>
        </authorList>
    </citation>
    <scope>NUCLEOTIDE SEQUENCE</scope>
    <source>
        <strain evidence="5">NBL</strain>
    </source>
</reference>
<proteinExistence type="predicted"/>
<dbReference type="Gene3D" id="1.20.1110.10">
    <property type="entry name" value="Calcium-transporting ATPase, transmembrane domain"/>
    <property type="match status" value="2"/>
</dbReference>
<feature type="transmembrane region" description="Helical" evidence="3">
    <location>
        <begin position="135"/>
        <end position="156"/>
    </location>
</feature>
<feature type="transmembrane region" description="Helical" evidence="3">
    <location>
        <begin position="104"/>
        <end position="123"/>
    </location>
</feature>